<dbReference type="EMBL" id="MFIV01000042">
    <property type="protein sequence ID" value="OGF99131.1"/>
    <property type="molecule type" value="Genomic_DNA"/>
</dbReference>
<accession>A0A1F5YH01</accession>
<dbReference type="PANTHER" id="PTHR30126:SF40">
    <property type="entry name" value="HTH-TYPE TRANSCRIPTIONAL REGULATOR GLTR"/>
    <property type="match status" value="1"/>
</dbReference>
<dbReference type="PANTHER" id="PTHR30126">
    <property type="entry name" value="HTH-TYPE TRANSCRIPTIONAL REGULATOR"/>
    <property type="match status" value="1"/>
</dbReference>
<dbReference type="InterPro" id="IPR005119">
    <property type="entry name" value="LysR_subst-bd"/>
</dbReference>
<evidence type="ECO:0000313" key="6">
    <source>
        <dbReference type="EMBL" id="OGF99131.1"/>
    </source>
</evidence>
<protein>
    <recommendedName>
        <fullName evidence="5">HTH lysR-type domain-containing protein</fullName>
    </recommendedName>
</protein>
<dbReference type="PRINTS" id="PR00039">
    <property type="entry name" value="HTHLYSR"/>
</dbReference>
<dbReference type="Gene3D" id="3.40.190.290">
    <property type="match status" value="1"/>
</dbReference>
<dbReference type="FunFam" id="1.10.10.10:FF:000001">
    <property type="entry name" value="LysR family transcriptional regulator"/>
    <property type="match status" value="1"/>
</dbReference>
<feature type="domain" description="HTH lysR-type" evidence="5">
    <location>
        <begin position="1"/>
        <end position="58"/>
    </location>
</feature>
<sequence length="309" mass="34911">MYLEQLRFFHSVAGRGSFTGAARELHLTQPAVSNQIRKLEEDLGQRLFERQGRQVQLTRAGEILYAHSRKIFQQVREVEGILKDLKSLHTGSLSLGTVDVISIYVLPQLFQQFHRKFPRVEISIQVGDSASLTRGVLDGVFDLGFITLPVEERNLVALPIYNDVLRVIAPAGHPLAKQELVTLGDITRTTLIIYKKGSVTRKIIEEVFERAGLTLEPDMEIDRPEAMKKLVEAGLGVSIIPEMTIMKEVAEGSIVALPTGEVHFERQLGLICRKGQFFSPSTRAFLEILRKELKTRHWIELKDDFPMAQ</sequence>
<dbReference type="SUPFAM" id="SSF46785">
    <property type="entry name" value="Winged helix' DNA-binding domain"/>
    <property type="match status" value="1"/>
</dbReference>
<gene>
    <name evidence="6" type="ORF">A2Z86_09740</name>
</gene>
<dbReference type="GO" id="GO:0003700">
    <property type="term" value="F:DNA-binding transcription factor activity"/>
    <property type="evidence" value="ECO:0007669"/>
    <property type="project" value="InterPro"/>
</dbReference>
<evidence type="ECO:0000313" key="7">
    <source>
        <dbReference type="Proteomes" id="UP000176992"/>
    </source>
</evidence>
<name>A0A1F5YH01_9BACT</name>
<dbReference type="Pfam" id="PF00126">
    <property type="entry name" value="HTH_1"/>
    <property type="match status" value="1"/>
</dbReference>
<dbReference type="CDD" id="cd05466">
    <property type="entry name" value="PBP2_LTTR_substrate"/>
    <property type="match status" value="1"/>
</dbReference>
<keyword evidence="3" id="KW-0238">DNA-binding</keyword>
<evidence type="ECO:0000256" key="3">
    <source>
        <dbReference type="ARBA" id="ARBA00023125"/>
    </source>
</evidence>
<evidence type="ECO:0000256" key="2">
    <source>
        <dbReference type="ARBA" id="ARBA00023015"/>
    </source>
</evidence>
<keyword evidence="4" id="KW-0804">Transcription</keyword>
<evidence type="ECO:0000256" key="1">
    <source>
        <dbReference type="ARBA" id="ARBA00009437"/>
    </source>
</evidence>
<dbReference type="InterPro" id="IPR000847">
    <property type="entry name" value="LysR_HTH_N"/>
</dbReference>
<evidence type="ECO:0000256" key="4">
    <source>
        <dbReference type="ARBA" id="ARBA00023163"/>
    </source>
</evidence>
<dbReference type="SUPFAM" id="SSF53850">
    <property type="entry name" value="Periplasmic binding protein-like II"/>
    <property type="match status" value="1"/>
</dbReference>
<dbReference type="AlphaFoldDB" id="A0A1F5YH01"/>
<dbReference type="Gene3D" id="1.10.10.10">
    <property type="entry name" value="Winged helix-like DNA-binding domain superfamily/Winged helix DNA-binding domain"/>
    <property type="match status" value="1"/>
</dbReference>
<organism evidence="6 7">
    <name type="scientific">Candidatus Glassbacteria bacterium GWA2_58_10</name>
    <dbReference type="NCBI Taxonomy" id="1817865"/>
    <lineage>
        <taxon>Bacteria</taxon>
        <taxon>Candidatus Glassiibacteriota</taxon>
    </lineage>
</organism>
<reference evidence="6 7" key="1">
    <citation type="journal article" date="2016" name="Nat. Commun.">
        <title>Thousands of microbial genomes shed light on interconnected biogeochemical processes in an aquifer system.</title>
        <authorList>
            <person name="Anantharaman K."/>
            <person name="Brown C.T."/>
            <person name="Hug L.A."/>
            <person name="Sharon I."/>
            <person name="Castelle C.J."/>
            <person name="Probst A.J."/>
            <person name="Thomas B.C."/>
            <person name="Singh A."/>
            <person name="Wilkins M.J."/>
            <person name="Karaoz U."/>
            <person name="Brodie E.L."/>
            <person name="Williams K.H."/>
            <person name="Hubbard S.S."/>
            <person name="Banfield J.F."/>
        </authorList>
    </citation>
    <scope>NUCLEOTIDE SEQUENCE [LARGE SCALE GENOMIC DNA]</scope>
</reference>
<evidence type="ECO:0000259" key="5">
    <source>
        <dbReference type="PROSITE" id="PS50931"/>
    </source>
</evidence>
<dbReference type="Proteomes" id="UP000176992">
    <property type="component" value="Unassembled WGS sequence"/>
</dbReference>
<comment type="caution">
    <text evidence="6">The sequence shown here is derived from an EMBL/GenBank/DDBJ whole genome shotgun (WGS) entry which is preliminary data.</text>
</comment>
<dbReference type="GO" id="GO:0000976">
    <property type="term" value="F:transcription cis-regulatory region binding"/>
    <property type="evidence" value="ECO:0007669"/>
    <property type="project" value="TreeGrafter"/>
</dbReference>
<dbReference type="InterPro" id="IPR036390">
    <property type="entry name" value="WH_DNA-bd_sf"/>
</dbReference>
<proteinExistence type="inferred from homology"/>
<dbReference type="Pfam" id="PF03466">
    <property type="entry name" value="LysR_substrate"/>
    <property type="match status" value="1"/>
</dbReference>
<dbReference type="InterPro" id="IPR036388">
    <property type="entry name" value="WH-like_DNA-bd_sf"/>
</dbReference>
<comment type="similarity">
    <text evidence="1">Belongs to the LysR transcriptional regulatory family.</text>
</comment>
<keyword evidence="2" id="KW-0805">Transcription regulation</keyword>
<dbReference type="PROSITE" id="PS50931">
    <property type="entry name" value="HTH_LYSR"/>
    <property type="match status" value="1"/>
</dbReference>